<dbReference type="PANTHER" id="PTHR30290:SF64">
    <property type="entry name" value="ABC TRANSPORTER PERIPLASMIC BINDING PROTEIN"/>
    <property type="match status" value="1"/>
</dbReference>
<dbReference type="GO" id="GO:0042884">
    <property type="term" value="P:microcin transport"/>
    <property type="evidence" value="ECO:0007669"/>
    <property type="project" value="TreeGrafter"/>
</dbReference>
<dbReference type="InterPro" id="IPR000914">
    <property type="entry name" value="SBP_5_dom"/>
</dbReference>
<dbReference type="GO" id="GO:0030288">
    <property type="term" value="C:outer membrane-bounded periplasmic space"/>
    <property type="evidence" value="ECO:0007669"/>
    <property type="project" value="TreeGrafter"/>
</dbReference>
<comment type="subcellular location">
    <subcellularLocation>
        <location evidence="1">Periplasm</location>
    </subcellularLocation>
</comment>
<dbReference type="RefSeq" id="WP_012177333.1">
    <property type="nucleotide sequence ID" value="NC_009952.1"/>
</dbReference>
<organism evidence="5 6">
    <name type="scientific">Dinoroseobacter shibae (strain DSM 16493 / NCIMB 14021 / DFL 12)</name>
    <dbReference type="NCBI Taxonomy" id="398580"/>
    <lineage>
        <taxon>Bacteria</taxon>
        <taxon>Pseudomonadati</taxon>
        <taxon>Pseudomonadota</taxon>
        <taxon>Alphaproteobacteria</taxon>
        <taxon>Rhodobacterales</taxon>
        <taxon>Roseobacteraceae</taxon>
        <taxon>Dinoroseobacter</taxon>
    </lineage>
</organism>
<dbReference type="eggNOG" id="COG4166">
    <property type="taxonomic scope" value="Bacteria"/>
</dbReference>
<keyword evidence="6" id="KW-1185">Reference proteome</keyword>
<comment type="similarity">
    <text evidence="2">Belongs to the bacterial solute-binding protein 5 family.</text>
</comment>
<dbReference type="CDD" id="cd08497">
    <property type="entry name" value="MbnE-like"/>
    <property type="match status" value="1"/>
</dbReference>
<feature type="domain" description="Solute-binding protein family 5" evidence="4">
    <location>
        <begin position="122"/>
        <end position="535"/>
    </location>
</feature>
<evidence type="ECO:0000256" key="3">
    <source>
        <dbReference type="ARBA" id="ARBA00022729"/>
    </source>
</evidence>
<evidence type="ECO:0000313" key="5">
    <source>
        <dbReference type="EMBL" id="ABV92401.1"/>
    </source>
</evidence>
<dbReference type="Pfam" id="PF00496">
    <property type="entry name" value="SBP_bac_5"/>
    <property type="match status" value="1"/>
</dbReference>
<evidence type="ECO:0000259" key="4">
    <source>
        <dbReference type="Pfam" id="PF00496"/>
    </source>
</evidence>
<dbReference type="SUPFAM" id="SSF53850">
    <property type="entry name" value="Periplasmic binding protein-like II"/>
    <property type="match status" value="1"/>
</dbReference>
<evidence type="ECO:0000313" key="6">
    <source>
        <dbReference type="Proteomes" id="UP000006833"/>
    </source>
</evidence>
<dbReference type="Gene3D" id="3.10.105.10">
    <property type="entry name" value="Dipeptide-binding Protein, Domain 3"/>
    <property type="match status" value="1"/>
</dbReference>
<dbReference type="KEGG" id="dsh:Dshi_0655"/>
<dbReference type="GO" id="GO:1904680">
    <property type="term" value="F:peptide transmembrane transporter activity"/>
    <property type="evidence" value="ECO:0007669"/>
    <property type="project" value="TreeGrafter"/>
</dbReference>
<dbReference type="GO" id="GO:0015833">
    <property type="term" value="P:peptide transport"/>
    <property type="evidence" value="ECO:0007669"/>
    <property type="project" value="TreeGrafter"/>
</dbReference>
<gene>
    <name evidence="5" type="primary">oppA</name>
    <name evidence="5" type="ordered locus">Dshi_0655</name>
</gene>
<dbReference type="GO" id="GO:0043190">
    <property type="term" value="C:ATP-binding cassette (ABC) transporter complex"/>
    <property type="evidence" value="ECO:0007669"/>
    <property type="project" value="InterPro"/>
</dbReference>
<evidence type="ECO:0000256" key="1">
    <source>
        <dbReference type="ARBA" id="ARBA00004418"/>
    </source>
</evidence>
<dbReference type="OrthoDB" id="9803988at2"/>
<dbReference type="Proteomes" id="UP000006833">
    <property type="component" value="Chromosome"/>
</dbReference>
<dbReference type="Gene3D" id="3.40.190.10">
    <property type="entry name" value="Periplasmic binding protein-like II"/>
    <property type="match status" value="1"/>
</dbReference>
<dbReference type="AlphaFoldDB" id="A8LQB5"/>
<dbReference type="HOGENOM" id="CLU_023171_0_0_5"/>
<dbReference type="STRING" id="398580.Dshi_0655"/>
<name>A8LQB5_DINSH</name>
<dbReference type="PIRSF" id="PIRSF002741">
    <property type="entry name" value="MppA"/>
    <property type="match status" value="1"/>
</dbReference>
<dbReference type="InterPro" id="IPR030678">
    <property type="entry name" value="Peptide/Ni-bd"/>
</dbReference>
<protein>
    <submittedName>
        <fullName evidence="5">ABC peptide transporter</fullName>
    </submittedName>
</protein>
<evidence type="ECO:0000256" key="2">
    <source>
        <dbReference type="ARBA" id="ARBA00005695"/>
    </source>
</evidence>
<sequence length="633" mass="70711">MRKPQVRAADRPWITRRYGPTLSGLALGMALALAALPARAEMITSHGISTFGDLKYPADFPHLDYVTPDAPKGGEMSVWAFGSFDSMNPYTLKGRAAGLSNVFFESLLTGTADEIGAAYCLLCESLTYPEDRSEVTFTLREGITFSDGTPLTAQDVVFSYEILLTKGLPSFRAQLAQKVESAEALDDRTVRFVFKEGIPTRDLISDVGALPVFSEDFYTANDRDFEETSLEPLVGSGPYVLGRMDVGQTVVYERNPAYWGADLPINIGRNNFDAIRIEYYADYNAAFEGFKGGTYTFRNEASSKIWATGYDFPAVAEGSVIKAELPNGSKATGQAWVFNLRRPQFQDPRVREALGMMFNFEWSNETLFYGIYDYVDSFWDNSELEATGLPTEAEIAILQPLVDEGLLAPEILTSEPFSFPRSGARQLDRGNLRAASALLDEAGWVVGDDGLRRKNGQTLSVEFLNDSQTFDRVINPYVENLKRLGVDARHTRIDNAQMTLRERPPEYDFDMVTTFMATDYIPGSGLRQYFGSETADTSTFNKMGLQSEAIDRLIEVVLAAQSQEELTTAVHALDRALRAEKFWVPQWNKNTHTVAYYDMYEHPETLPPFALGNLDFWWFNAEKAEALRAKGAL</sequence>
<dbReference type="EMBL" id="CP000830">
    <property type="protein sequence ID" value="ABV92401.1"/>
    <property type="molecule type" value="Genomic_DNA"/>
</dbReference>
<accession>A8LQB5</accession>
<reference evidence="6" key="1">
    <citation type="journal article" date="2010" name="ISME J.">
        <title>The complete genome sequence of the algal symbiont Dinoroseobacter shibae: a hitchhiker's guide to life in the sea.</title>
        <authorList>
            <person name="Wagner-Dobler I."/>
            <person name="Ballhausen B."/>
            <person name="Berger M."/>
            <person name="Brinkhoff T."/>
            <person name="Buchholz I."/>
            <person name="Bunk B."/>
            <person name="Cypionka H."/>
            <person name="Daniel R."/>
            <person name="Drepper T."/>
            <person name="Gerdts G."/>
            <person name="Hahnke S."/>
            <person name="Han C."/>
            <person name="Jahn D."/>
            <person name="Kalhoefer D."/>
            <person name="Kiss H."/>
            <person name="Klenk H.P."/>
            <person name="Kyrpides N."/>
            <person name="Liebl W."/>
            <person name="Liesegang H."/>
            <person name="Meincke L."/>
            <person name="Pati A."/>
            <person name="Petersen J."/>
            <person name="Piekarski T."/>
            <person name="Pommerenke C."/>
            <person name="Pradella S."/>
            <person name="Pukall R."/>
            <person name="Rabus R."/>
            <person name="Stackebrandt E."/>
            <person name="Thole S."/>
            <person name="Thompson L."/>
            <person name="Tielen P."/>
            <person name="Tomasch J."/>
            <person name="von Jan M."/>
            <person name="Wanphrut N."/>
            <person name="Wichels A."/>
            <person name="Zech H."/>
            <person name="Simon M."/>
        </authorList>
    </citation>
    <scope>NUCLEOTIDE SEQUENCE [LARGE SCALE GENOMIC DNA]</scope>
    <source>
        <strain evidence="6">DSM 16493 / NCIMB 14021 / DFL 12</strain>
    </source>
</reference>
<proteinExistence type="inferred from homology"/>
<dbReference type="PANTHER" id="PTHR30290">
    <property type="entry name" value="PERIPLASMIC BINDING COMPONENT OF ABC TRANSPORTER"/>
    <property type="match status" value="1"/>
</dbReference>
<keyword evidence="3" id="KW-0732">Signal</keyword>
<dbReference type="InterPro" id="IPR039424">
    <property type="entry name" value="SBP_5"/>
</dbReference>